<keyword evidence="3 4" id="KW-0949">S-adenosyl-L-methionine</keyword>
<comment type="similarity">
    <text evidence="4">Belongs to the class I-like SAM-binding methyltransferase superfamily. C5-methyltransferase family.</text>
</comment>
<dbReference type="AlphaFoldDB" id="A0A812YGA9"/>
<organism evidence="5 6">
    <name type="scientific">Symbiodinium pilosum</name>
    <name type="common">Dinoflagellate</name>
    <dbReference type="NCBI Taxonomy" id="2952"/>
    <lineage>
        <taxon>Eukaryota</taxon>
        <taxon>Sar</taxon>
        <taxon>Alveolata</taxon>
        <taxon>Dinophyceae</taxon>
        <taxon>Suessiales</taxon>
        <taxon>Symbiodiniaceae</taxon>
        <taxon>Symbiodinium</taxon>
    </lineage>
</organism>
<dbReference type="GO" id="GO:0032259">
    <property type="term" value="P:methylation"/>
    <property type="evidence" value="ECO:0007669"/>
    <property type="project" value="UniProtKB-KW"/>
</dbReference>
<dbReference type="PANTHER" id="PTHR46098">
    <property type="entry name" value="TRNA (CYTOSINE(38)-C(5))-METHYLTRANSFERASE"/>
    <property type="match status" value="1"/>
</dbReference>
<comment type="caution">
    <text evidence="5">The sequence shown here is derived from an EMBL/GenBank/DDBJ whole genome shotgun (WGS) entry which is preliminary data.</text>
</comment>
<keyword evidence="1 4" id="KW-0489">Methyltransferase</keyword>
<dbReference type="PROSITE" id="PS51679">
    <property type="entry name" value="SAM_MT_C5"/>
    <property type="match status" value="1"/>
</dbReference>
<dbReference type="Pfam" id="PF00145">
    <property type="entry name" value="DNA_methylase"/>
    <property type="match status" value="1"/>
</dbReference>
<gene>
    <name evidence="5" type="primary">TRDMT1</name>
    <name evidence="5" type="ORF">SPIL2461_LOCUS22905</name>
</gene>
<sequence>CSVPDELQEWVNFEASKLANEVYSSNFGVPYAPLLPKDIRRLQPKEVDFADLWILSPPCQPYTRLGRRGDLGDRRAQPLRHLSSLLSQLQQPPQAILLENVVGFEISESFKMITEALLQARFEVRVFELSPLQLGIPNRRPRIYLLARQALTWPVPNMSGGMLREDFPGFSRARASRSLAGYLQQDEDLDTSICSVPLRMLELLEARNQRWEVVCPQSTSSSTFTAGYTTSCFEAHRFGPLLARDDSLPDALGDDWCEPILLPGGRVKRLVMPGEAVRYFTPQELLRIAGFPSNFCFPGTITPHQRYKLIGDSVNVDVVSALLNFLLFEWTDLGLTAH</sequence>
<evidence type="ECO:0000313" key="6">
    <source>
        <dbReference type="Proteomes" id="UP000649617"/>
    </source>
</evidence>
<accession>A0A812YGA9</accession>
<proteinExistence type="inferred from homology"/>
<dbReference type="Gene3D" id="3.90.120.10">
    <property type="entry name" value="DNA Methylase, subunit A, domain 2"/>
    <property type="match status" value="1"/>
</dbReference>
<dbReference type="SUPFAM" id="SSF53335">
    <property type="entry name" value="S-adenosyl-L-methionine-dependent methyltransferases"/>
    <property type="match status" value="1"/>
</dbReference>
<dbReference type="InterPro" id="IPR050750">
    <property type="entry name" value="C5-MTase"/>
</dbReference>
<keyword evidence="6" id="KW-1185">Reference proteome</keyword>
<feature type="active site" evidence="4">
    <location>
        <position position="59"/>
    </location>
</feature>
<name>A0A812YGA9_SYMPI</name>
<dbReference type="PANTHER" id="PTHR46098:SF1">
    <property type="entry name" value="TRNA (CYTOSINE(38)-C(5))-METHYLTRANSFERASE"/>
    <property type="match status" value="1"/>
</dbReference>
<dbReference type="Gene3D" id="3.40.50.150">
    <property type="entry name" value="Vaccinia Virus protein VP39"/>
    <property type="match status" value="1"/>
</dbReference>
<dbReference type="InterPro" id="IPR001525">
    <property type="entry name" value="C5_MeTfrase"/>
</dbReference>
<dbReference type="EMBL" id="CAJNIZ010047737">
    <property type="protein sequence ID" value="CAE7774788.1"/>
    <property type="molecule type" value="Genomic_DNA"/>
</dbReference>
<dbReference type="Proteomes" id="UP000649617">
    <property type="component" value="Unassembled WGS sequence"/>
</dbReference>
<evidence type="ECO:0000256" key="1">
    <source>
        <dbReference type="ARBA" id="ARBA00022603"/>
    </source>
</evidence>
<dbReference type="GO" id="GO:0008168">
    <property type="term" value="F:methyltransferase activity"/>
    <property type="evidence" value="ECO:0007669"/>
    <property type="project" value="UniProtKB-KW"/>
</dbReference>
<feature type="non-terminal residue" evidence="5">
    <location>
        <position position="338"/>
    </location>
</feature>
<evidence type="ECO:0000313" key="5">
    <source>
        <dbReference type="EMBL" id="CAE7774788.1"/>
    </source>
</evidence>
<keyword evidence="2 4" id="KW-0808">Transferase</keyword>
<evidence type="ECO:0000256" key="3">
    <source>
        <dbReference type="ARBA" id="ARBA00022691"/>
    </source>
</evidence>
<dbReference type="InterPro" id="IPR029063">
    <property type="entry name" value="SAM-dependent_MTases_sf"/>
</dbReference>
<protein>
    <submittedName>
        <fullName evidence="5">TRDMT1 protein</fullName>
    </submittedName>
</protein>
<dbReference type="OrthoDB" id="414133at2759"/>
<evidence type="ECO:0000256" key="2">
    <source>
        <dbReference type="ARBA" id="ARBA00022679"/>
    </source>
</evidence>
<reference evidence="5" key="1">
    <citation type="submission" date="2021-02" db="EMBL/GenBank/DDBJ databases">
        <authorList>
            <person name="Dougan E. K."/>
            <person name="Rhodes N."/>
            <person name="Thang M."/>
            <person name="Chan C."/>
        </authorList>
    </citation>
    <scope>NUCLEOTIDE SEQUENCE</scope>
</reference>
<evidence type="ECO:0000256" key="4">
    <source>
        <dbReference type="PROSITE-ProRule" id="PRU01016"/>
    </source>
</evidence>